<dbReference type="OrthoDB" id="3501153at2759"/>
<name>A0A6A6GCQ7_9PEZI</name>
<evidence type="ECO:0000313" key="1">
    <source>
        <dbReference type="EMBL" id="KAF2223389.1"/>
    </source>
</evidence>
<dbReference type="PANTHER" id="PTHR35896:SF3">
    <property type="entry name" value="MAJOR FACILITATOR SUPERFAMILY TRANSPORTER"/>
    <property type="match status" value="1"/>
</dbReference>
<gene>
    <name evidence="1" type="ORF">BDZ85DRAFT_172817</name>
</gene>
<dbReference type="InterPro" id="IPR053008">
    <property type="entry name" value="Phomopsin_biosynth_assoc"/>
</dbReference>
<accession>A0A6A6GCQ7</accession>
<proteinExistence type="predicted"/>
<dbReference type="PANTHER" id="PTHR35896">
    <property type="entry name" value="IG-LIKE DOMAIN-CONTAINING PROTEIN"/>
    <property type="match status" value="1"/>
</dbReference>
<evidence type="ECO:0000313" key="2">
    <source>
        <dbReference type="Proteomes" id="UP000799538"/>
    </source>
</evidence>
<protein>
    <submittedName>
        <fullName evidence="1">Uncharacterized protein</fullName>
    </submittedName>
</protein>
<sequence>RGEEHPIKSHSTFTNCGRSVPEAQKLGCTYDILSNHWVPDKCMDEQAVKWYQADGSWQGFADENRTEVVDVAAMGTTGLYYTSMRDHIVHCAILWKKQFAAFYRERGYYDSLIVDPEHTDHCVDFLIDMTDHGVDFRKIPIKVEVGFAGCWVQNRY</sequence>
<organism evidence="1 2">
    <name type="scientific">Elsinoe ampelina</name>
    <dbReference type="NCBI Taxonomy" id="302913"/>
    <lineage>
        <taxon>Eukaryota</taxon>
        <taxon>Fungi</taxon>
        <taxon>Dikarya</taxon>
        <taxon>Ascomycota</taxon>
        <taxon>Pezizomycotina</taxon>
        <taxon>Dothideomycetes</taxon>
        <taxon>Dothideomycetidae</taxon>
        <taxon>Myriangiales</taxon>
        <taxon>Elsinoaceae</taxon>
        <taxon>Elsinoe</taxon>
    </lineage>
</organism>
<dbReference type="EMBL" id="ML992506">
    <property type="protein sequence ID" value="KAF2223389.1"/>
    <property type="molecule type" value="Genomic_DNA"/>
</dbReference>
<dbReference type="AlphaFoldDB" id="A0A6A6GCQ7"/>
<keyword evidence="2" id="KW-1185">Reference proteome</keyword>
<reference evidence="2" key="1">
    <citation type="journal article" date="2020" name="Stud. Mycol.">
        <title>101 Dothideomycetes genomes: A test case for predicting lifestyles and emergence of pathogens.</title>
        <authorList>
            <person name="Haridas S."/>
            <person name="Albert R."/>
            <person name="Binder M."/>
            <person name="Bloem J."/>
            <person name="LaButti K."/>
            <person name="Salamov A."/>
            <person name="Andreopoulos B."/>
            <person name="Baker S."/>
            <person name="Barry K."/>
            <person name="Bills G."/>
            <person name="Bluhm B."/>
            <person name="Cannon C."/>
            <person name="Castanera R."/>
            <person name="Culley D."/>
            <person name="Daum C."/>
            <person name="Ezra D."/>
            <person name="Gonzalez J."/>
            <person name="Henrissat B."/>
            <person name="Kuo A."/>
            <person name="Liang C."/>
            <person name="Lipzen A."/>
            <person name="Lutzoni F."/>
            <person name="Magnuson J."/>
            <person name="Mondo S."/>
            <person name="Nolan M."/>
            <person name="Ohm R."/>
            <person name="Pangilinan J."/>
            <person name="Park H.-J."/>
            <person name="Ramirez L."/>
            <person name="Alfaro M."/>
            <person name="Sun H."/>
            <person name="Tritt A."/>
            <person name="Yoshinaga Y."/>
            <person name="Zwiers L.-H."/>
            <person name="Turgeon B."/>
            <person name="Goodwin S."/>
            <person name="Spatafora J."/>
            <person name="Crous P."/>
            <person name="Grigoriev I."/>
        </authorList>
    </citation>
    <scope>NUCLEOTIDE SEQUENCE [LARGE SCALE GENOMIC DNA]</scope>
    <source>
        <strain evidence="2">CECT 20119</strain>
    </source>
</reference>
<feature type="non-terminal residue" evidence="1">
    <location>
        <position position="156"/>
    </location>
</feature>
<dbReference type="Proteomes" id="UP000799538">
    <property type="component" value="Unassembled WGS sequence"/>
</dbReference>
<feature type="non-terminal residue" evidence="1">
    <location>
        <position position="1"/>
    </location>
</feature>